<keyword evidence="2 3" id="KW-0456">Lyase</keyword>
<evidence type="ECO:0000256" key="2">
    <source>
        <dbReference type="RuleBase" id="RU003954"/>
    </source>
</evidence>
<dbReference type="Proteomes" id="UP000286921">
    <property type="component" value="Unassembled WGS sequence"/>
</dbReference>
<dbReference type="GO" id="GO:0005737">
    <property type="term" value="C:cytoplasm"/>
    <property type="evidence" value="ECO:0007669"/>
    <property type="project" value="InterPro"/>
</dbReference>
<dbReference type="STRING" id="105351.A0A401KUF4"/>
<protein>
    <submittedName>
        <fullName evidence="3">Phenylalanine ammonia-lyase</fullName>
    </submittedName>
</protein>
<dbReference type="Gene3D" id="1.10.275.10">
    <property type="entry name" value="Fumarase/aspartase (N-terminal domain)"/>
    <property type="match status" value="1"/>
</dbReference>
<name>A0A401KUF4_ASPAW</name>
<dbReference type="Pfam" id="PF00221">
    <property type="entry name" value="Lyase_aromatic"/>
    <property type="match status" value="1"/>
</dbReference>
<accession>A0A401KUF4</accession>
<sequence length="768" mass="82864">MNTLLIHHWTALNNALSSNDIGRDLDGKTLDLATVVAGARYGKRVSLSQSTRKQVQRSEAVLRKHLADGELIYGVNTGFGGSADTTTDAVNKLQENLLQMLQAGVKLDGSSPVVVNKPNEDILPLDDPISATIMPESWTRATMIIRLNCLASGSSGIRQSVLDVLLRMIEQHITPRVPLRGSISASGDLSPLSYIGGAMQGHPSIHVWKRGRNSDCQVKGADVALKESSIPFVCLDAKEGLAIVNGTATSAAVGGLALHETLGLAALSQVLAAMSVEALHGTSESFDPFFAKVRPHPGQTTAAKNLYKFLSNSKLLNDGNDFGQGSLRQDRYSIRTSAQWMGPLLEDLELAYQQISVELNSVTDNPLIDTAGDNARILHGGNFQAKSITSAMEKTRQAVQSMGRMLYAQCTELIDSSKNNGLPPNLSADEPSLSFTFKGVDIMIAALQSELGFLANPIGSHVQTAEMGNQALNSLALISSRYTLDAVAVLSQMAAAHLVATCQALDLRVINIQFMRTLEQDFMKLFGDSFQVNAVPFKNLLAISKEAWDAFAKQVEQLQSVDSCSRFHQAARAILPIFIMALPQSAASPAIIQSWIDRLGSQATETYRKTHEAYCKCPDAAPYLGEASRKMYTHVRQNLKLPFIVEGTLWRPSDSAKTPDGEATPPPLPTMGDVVGIAYDAIRRGSLYTVAVECIRDVEQDMGKYPHCLVNYPTCQPTRDGSSWQHLGRFSGCTGAGPDAVIAAGNRAIALLSSPSLHLLLGTLDFSY</sequence>
<organism evidence="3 4">
    <name type="scientific">Aspergillus awamori</name>
    <name type="common">Black koji mold</name>
    <dbReference type="NCBI Taxonomy" id="105351"/>
    <lineage>
        <taxon>Eukaryota</taxon>
        <taxon>Fungi</taxon>
        <taxon>Dikarya</taxon>
        <taxon>Ascomycota</taxon>
        <taxon>Pezizomycotina</taxon>
        <taxon>Eurotiomycetes</taxon>
        <taxon>Eurotiomycetidae</taxon>
        <taxon>Eurotiales</taxon>
        <taxon>Aspergillaceae</taxon>
        <taxon>Aspergillus</taxon>
    </lineage>
</organism>
<dbReference type="PROSITE" id="PS00488">
    <property type="entry name" value="PAL_HISTIDASE"/>
    <property type="match status" value="1"/>
</dbReference>
<comment type="similarity">
    <text evidence="1 2">Belongs to the PAL/histidase family.</text>
</comment>
<dbReference type="EMBL" id="BDHI01000014">
    <property type="protein sequence ID" value="GCB22869.1"/>
    <property type="molecule type" value="Genomic_DNA"/>
</dbReference>
<dbReference type="InterPro" id="IPR001106">
    <property type="entry name" value="Aromatic_Lyase"/>
</dbReference>
<dbReference type="NCBIfam" id="TIGR01226">
    <property type="entry name" value="phe_am_lyase"/>
    <property type="match status" value="1"/>
</dbReference>
<dbReference type="InterPro" id="IPR022313">
    <property type="entry name" value="Phe/His_NH3-lyase_AS"/>
</dbReference>
<evidence type="ECO:0000256" key="1">
    <source>
        <dbReference type="ARBA" id="ARBA00007238"/>
    </source>
</evidence>
<keyword evidence="4" id="KW-1185">Reference proteome</keyword>
<dbReference type="PANTHER" id="PTHR10362">
    <property type="entry name" value="HISTIDINE AMMONIA-LYASE"/>
    <property type="match status" value="1"/>
</dbReference>
<proteinExistence type="inferred from homology"/>
<dbReference type="InterPro" id="IPR023144">
    <property type="entry name" value="Phe_NH3-lyase_shielding_dom_sf"/>
</dbReference>
<dbReference type="CDD" id="cd00332">
    <property type="entry name" value="PAL-HAL"/>
    <property type="match status" value="1"/>
</dbReference>
<dbReference type="AlphaFoldDB" id="A0A401KUF4"/>
<dbReference type="InterPro" id="IPR008948">
    <property type="entry name" value="L-Aspartase-like"/>
</dbReference>
<dbReference type="GO" id="GO:0006559">
    <property type="term" value="P:L-phenylalanine catabolic process"/>
    <property type="evidence" value="ECO:0007669"/>
    <property type="project" value="InterPro"/>
</dbReference>
<reference evidence="3 4" key="1">
    <citation type="submission" date="2016-09" db="EMBL/GenBank/DDBJ databases">
        <title>Aspergillus awamori IFM 58123T.</title>
        <authorList>
            <person name="Kusuya Y."/>
            <person name="Shimizu M."/>
            <person name="Takahashi H."/>
            <person name="Yaguchi T."/>
        </authorList>
    </citation>
    <scope>NUCLEOTIDE SEQUENCE [LARGE SCALE GENOMIC DNA]</scope>
    <source>
        <strain evidence="3 4">IFM 58123</strain>
    </source>
</reference>
<evidence type="ECO:0000313" key="4">
    <source>
        <dbReference type="Proteomes" id="UP000286921"/>
    </source>
</evidence>
<gene>
    <name evidence="3" type="ORF">AAWM_05754</name>
</gene>
<comment type="caution">
    <text evidence="3">The sequence shown here is derived from an EMBL/GenBank/DDBJ whole genome shotgun (WGS) entry which is preliminary data.</text>
</comment>
<dbReference type="InterPro" id="IPR005922">
    <property type="entry name" value="Phe_NH3-lyase"/>
</dbReference>
<dbReference type="InterPro" id="IPR024083">
    <property type="entry name" value="Fumarase/histidase_N"/>
</dbReference>
<dbReference type="SUPFAM" id="SSF48557">
    <property type="entry name" value="L-aspartase-like"/>
    <property type="match status" value="1"/>
</dbReference>
<dbReference type="Gene3D" id="1.10.274.20">
    <property type="entry name" value="Phenylalanine ammonia-lyase 1, domain 3"/>
    <property type="match status" value="1"/>
</dbReference>
<dbReference type="GO" id="GO:0016841">
    <property type="term" value="F:ammonia-lyase activity"/>
    <property type="evidence" value="ECO:0007669"/>
    <property type="project" value="InterPro"/>
</dbReference>
<evidence type="ECO:0000313" key="3">
    <source>
        <dbReference type="EMBL" id="GCB22869.1"/>
    </source>
</evidence>
<dbReference type="Gene3D" id="1.20.200.10">
    <property type="entry name" value="Fumarase/aspartase (Central domain)"/>
    <property type="match status" value="1"/>
</dbReference>